<dbReference type="EMBL" id="CP045143">
    <property type="protein sequence ID" value="QFR24133.1"/>
    <property type="molecule type" value="Genomic_DNA"/>
</dbReference>
<protein>
    <submittedName>
        <fullName evidence="1">Uncharacterized protein</fullName>
    </submittedName>
</protein>
<dbReference type="RefSeq" id="WP_152261138.1">
    <property type="nucleotide sequence ID" value="NZ_CP045143.1"/>
</dbReference>
<dbReference type="KEGG" id="lhb:D1010_12475"/>
<gene>
    <name evidence="1" type="ORF">D1010_12475</name>
</gene>
<proteinExistence type="predicted"/>
<name>A0A5P8M6N1_9LACO</name>
<reference evidence="1 2" key="1">
    <citation type="submission" date="2019-10" db="EMBL/GenBank/DDBJ databases">
        <title>The completed genome of Lactobacillus harbinensis M1.</title>
        <authorList>
            <person name="Zheng Y."/>
        </authorList>
    </citation>
    <scope>NUCLEOTIDE SEQUENCE [LARGE SCALE GENOMIC DNA]</scope>
    <source>
        <strain evidence="1 2">M1</strain>
    </source>
</reference>
<dbReference type="Proteomes" id="UP000326779">
    <property type="component" value="Chromosome"/>
</dbReference>
<organism evidence="1 2">
    <name type="scientific">Schleiferilactobacillus harbinensis</name>
    <dbReference type="NCBI Taxonomy" id="304207"/>
    <lineage>
        <taxon>Bacteria</taxon>
        <taxon>Bacillati</taxon>
        <taxon>Bacillota</taxon>
        <taxon>Bacilli</taxon>
        <taxon>Lactobacillales</taxon>
        <taxon>Lactobacillaceae</taxon>
        <taxon>Schleiferilactobacillus</taxon>
    </lineage>
</organism>
<dbReference type="AlphaFoldDB" id="A0A5P8M6N1"/>
<evidence type="ECO:0000313" key="1">
    <source>
        <dbReference type="EMBL" id="QFR24133.1"/>
    </source>
</evidence>
<evidence type="ECO:0000313" key="2">
    <source>
        <dbReference type="Proteomes" id="UP000326779"/>
    </source>
</evidence>
<sequence length="97" mass="10666">MIWQAYESGKTIGQIGSEGGVILKDEEATDHARITLEQARYFAITVGLYGVLVHTAFASSLEGATQKYNAMKAALEAAPKDNDDLYAWCDAFTDRFQ</sequence>
<accession>A0A5P8M6N1</accession>